<reference evidence="2" key="2">
    <citation type="submission" date="2008-03" db="EMBL/GenBank/DDBJ databases">
        <authorList>
            <person name="Francishetti I.M.B."/>
            <person name="Pham V."/>
            <person name="Kotsyfakis M."/>
            <person name="Ribeiro J.M.C."/>
        </authorList>
    </citation>
    <scope>NUCLEOTIDE SEQUENCE</scope>
    <source>
        <tissue evidence="2">Salivary glands</tissue>
    </source>
</reference>
<dbReference type="InterPro" id="IPR036742">
    <property type="entry name" value="ATP_synth_F1_esu_sf_mt"/>
</dbReference>
<reference evidence="2" key="1">
    <citation type="journal article" date="2008" name="J. Proteomics">
        <title>An insight into the salivary transcriptome and proteome of the soft tick and vector of epizootic bovine abortion, Ornithodoros coriaceus.</title>
        <authorList>
            <person name="Francischetti I.M."/>
            <person name="Meng Z."/>
            <person name="Mans B.J."/>
            <person name="Gudderra N."/>
            <person name="Hall M."/>
            <person name="Veenstra T.D."/>
            <person name="Pham V.M."/>
            <person name="Kotsyfakis M."/>
            <person name="Ribeiro J.M."/>
        </authorList>
    </citation>
    <scope>NUCLEOTIDE SEQUENCE</scope>
    <source>
        <tissue evidence="2">Salivary glands</tissue>
    </source>
</reference>
<dbReference type="SUPFAM" id="SSF48690">
    <property type="entry name" value="Epsilon subunit of mitochondrial F1F0-ATP synthase"/>
    <property type="match status" value="1"/>
</dbReference>
<proteinExistence type="evidence at transcript level"/>
<dbReference type="GO" id="GO:0045259">
    <property type="term" value="C:proton-transporting ATP synthase complex"/>
    <property type="evidence" value="ECO:0007669"/>
    <property type="project" value="InterPro"/>
</dbReference>
<name>B2D299_ORNCO</name>
<dbReference type="Gene3D" id="1.10.1620.20">
    <property type="entry name" value="ATP synthase, F1 complex, epsilon subunit superfamily, mitochondrial"/>
    <property type="match status" value="1"/>
</dbReference>
<dbReference type="PANTHER" id="PTHR12448">
    <property type="entry name" value="ATP SYNTHASE EPSILON CHAIN, MITOCHONDRIAL"/>
    <property type="match status" value="1"/>
</dbReference>
<dbReference type="GO" id="GO:0042776">
    <property type="term" value="P:proton motive force-driven mitochondrial ATP synthesis"/>
    <property type="evidence" value="ECO:0007669"/>
    <property type="project" value="TreeGrafter"/>
</dbReference>
<dbReference type="GO" id="GO:0005743">
    <property type="term" value="C:mitochondrial inner membrane"/>
    <property type="evidence" value="ECO:0007669"/>
    <property type="project" value="InterPro"/>
</dbReference>
<dbReference type="Pfam" id="PF04627">
    <property type="entry name" value="ATP-synt_Eps"/>
    <property type="match status" value="1"/>
</dbReference>
<evidence type="ECO:0000256" key="1">
    <source>
        <dbReference type="ARBA" id="ARBA00009502"/>
    </source>
</evidence>
<evidence type="ECO:0000313" key="2">
    <source>
        <dbReference type="EMBL" id="ACB70340.1"/>
    </source>
</evidence>
<dbReference type="GO" id="GO:0046933">
    <property type="term" value="F:proton-transporting ATP synthase activity, rotational mechanism"/>
    <property type="evidence" value="ECO:0007669"/>
    <property type="project" value="InterPro"/>
</dbReference>
<protein>
    <submittedName>
        <fullName evidence="2">Mitochondrial F1F0-ATP synthase subunit epsilon</fullName>
    </submittedName>
</protein>
<dbReference type="InterPro" id="IPR006721">
    <property type="entry name" value="ATP_synth_F1_esu_mt"/>
</dbReference>
<dbReference type="EMBL" id="EU574833">
    <property type="protein sequence ID" value="ACB70340.1"/>
    <property type="molecule type" value="mRNA"/>
</dbReference>
<sequence length="65" mass="7440">QYTTSIRRFNSMTYWRAAGLSYLQFSAIASRAVRNAIKKEFQPAHATESNIKMAVWKDGKAVKKD</sequence>
<dbReference type="CDD" id="cd12153">
    <property type="entry name" value="F1-ATPase_epsilon"/>
    <property type="match status" value="1"/>
</dbReference>
<dbReference type="AlphaFoldDB" id="B2D299"/>
<dbReference type="PANTHER" id="PTHR12448:SF0">
    <property type="entry name" value="ATP SYNTHASE SUBUNIT EPSILON, MITOCHONDRIAL"/>
    <property type="match status" value="1"/>
</dbReference>
<comment type="similarity">
    <text evidence="1">Belongs to the eukaryotic ATPase epsilon family.</text>
</comment>
<accession>B2D299</accession>
<organism evidence="2">
    <name type="scientific">Ornithodoros coriaceus</name>
    <name type="common">Soft tick</name>
    <name type="synonym">Argasid tick</name>
    <dbReference type="NCBI Taxonomy" id="92741"/>
    <lineage>
        <taxon>Eukaryota</taxon>
        <taxon>Metazoa</taxon>
        <taxon>Ecdysozoa</taxon>
        <taxon>Arthropoda</taxon>
        <taxon>Chelicerata</taxon>
        <taxon>Arachnida</taxon>
        <taxon>Acari</taxon>
        <taxon>Parasitiformes</taxon>
        <taxon>Ixodida</taxon>
        <taxon>Ixodoidea</taxon>
        <taxon>Argasidae</taxon>
        <taxon>Ornithodorinae</taxon>
        <taxon>Ornithodoros</taxon>
    </lineage>
</organism>
<feature type="non-terminal residue" evidence="2">
    <location>
        <position position="1"/>
    </location>
</feature>